<evidence type="ECO:0000313" key="1">
    <source>
        <dbReference type="EMBL" id="GKX66516.1"/>
    </source>
</evidence>
<keyword evidence="2" id="KW-1185">Reference proteome</keyword>
<gene>
    <name evidence="1" type="ORF">rsdtw13_17740</name>
</gene>
<reference evidence="1" key="1">
    <citation type="journal article" date="2025" name="Int. J. Syst. Evol. Microbiol.">
        <title>Inconstantimicrobium mannanitabidum sp. nov., a novel member of the family Clostridiaceae isolated from anoxic soil under the treatment of reductive soil disinfestation.</title>
        <authorList>
            <person name="Ueki A."/>
            <person name="Tonouchi A."/>
            <person name="Honma S."/>
            <person name="Kaku N."/>
            <person name="Ueki K."/>
        </authorList>
    </citation>
    <scope>NUCLEOTIDE SEQUENCE</scope>
    <source>
        <strain evidence="1">TW13</strain>
    </source>
</reference>
<proteinExistence type="predicted"/>
<evidence type="ECO:0000313" key="2">
    <source>
        <dbReference type="Proteomes" id="UP001058074"/>
    </source>
</evidence>
<protein>
    <submittedName>
        <fullName evidence="1">Uncharacterized protein</fullName>
    </submittedName>
</protein>
<sequence length="196" mass="22409">MKLLLSSKAFGNSVITGKILEELKMDVQKIRVLFIPTALSGTYPPDKYVNELLISGLNKDNIIIFDEKNPKEYCNLNIDIIYVCGGNTFTLVKLIKECGFAVEILEYLRKDVVYIGRSAGTHLATKNIEHVLSFDENEIGLENYDAIGLFDGIIFCHYNESREKYYYEAIKNPKFNVYKITDEEMIVYDNGHISIL</sequence>
<comment type="caution">
    <text evidence="1">The sequence shown here is derived from an EMBL/GenBank/DDBJ whole genome shotgun (WGS) entry which is preliminary data.</text>
</comment>
<name>A0ACB5RBR2_9CLOT</name>
<organism evidence="1 2">
    <name type="scientific">Inconstantimicrobium mannanitabidum</name>
    <dbReference type="NCBI Taxonomy" id="1604901"/>
    <lineage>
        <taxon>Bacteria</taxon>
        <taxon>Bacillati</taxon>
        <taxon>Bacillota</taxon>
        <taxon>Clostridia</taxon>
        <taxon>Eubacteriales</taxon>
        <taxon>Clostridiaceae</taxon>
        <taxon>Inconstantimicrobium</taxon>
    </lineage>
</organism>
<dbReference type="EMBL" id="BROD01000001">
    <property type="protein sequence ID" value="GKX66516.1"/>
    <property type="molecule type" value="Genomic_DNA"/>
</dbReference>
<dbReference type="Proteomes" id="UP001058074">
    <property type="component" value="Unassembled WGS sequence"/>
</dbReference>
<accession>A0ACB5RBR2</accession>